<dbReference type="InterPro" id="IPR000644">
    <property type="entry name" value="CBS_dom"/>
</dbReference>
<dbReference type="Pfam" id="PF00571">
    <property type="entry name" value="CBS"/>
    <property type="match status" value="2"/>
</dbReference>
<dbReference type="PROSITE" id="PS51371">
    <property type="entry name" value="CBS"/>
    <property type="match status" value="2"/>
</dbReference>
<dbReference type="SUPFAM" id="SSF54631">
    <property type="entry name" value="CBS-domain pair"/>
    <property type="match status" value="1"/>
</dbReference>
<dbReference type="InterPro" id="IPR046342">
    <property type="entry name" value="CBS_dom_sf"/>
</dbReference>
<evidence type="ECO:0000256" key="1">
    <source>
        <dbReference type="ARBA" id="ARBA00023122"/>
    </source>
</evidence>
<dbReference type="EMBL" id="BAAALM010000016">
    <property type="protein sequence ID" value="GAA1216504.1"/>
    <property type="molecule type" value="Genomic_DNA"/>
</dbReference>
<dbReference type="Gene3D" id="3.10.580.10">
    <property type="entry name" value="CBS-domain"/>
    <property type="match status" value="1"/>
</dbReference>
<dbReference type="Proteomes" id="UP001500467">
    <property type="component" value="Unassembled WGS sequence"/>
</dbReference>
<evidence type="ECO:0000313" key="5">
    <source>
        <dbReference type="Proteomes" id="UP001500467"/>
    </source>
</evidence>
<dbReference type="InterPro" id="IPR051257">
    <property type="entry name" value="Diverse_CBS-Domain"/>
</dbReference>
<evidence type="ECO:0000313" key="4">
    <source>
        <dbReference type="EMBL" id="GAA1216504.1"/>
    </source>
</evidence>
<feature type="domain" description="CBS" evidence="3">
    <location>
        <begin position="70"/>
        <end position="127"/>
    </location>
</feature>
<keyword evidence="1 2" id="KW-0129">CBS domain</keyword>
<dbReference type="SMART" id="SM00116">
    <property type="entry name" value="CBS"/>
    <property type="match status" value="2"/>
</dbReference>
<keyword evidence="5" id="KW-1185">Reference proteome</keyword>
<protein>
    <recommendedName>
        <fullName evidence="3">CBS domain-containing protein</fullName>
    </recommendedName>
</protein>
<organism evidence="4 5">
    <name type="scientific">Prauserella alba</name>
    <dbReference type="NCBI Taxonomy" id="176898"/>
    <lineage>
        <taxon>Bacteria</taxon>
        <taxon>Bacillati</taxon>
        <taxon>Actinomycetota</taxon>
        <taxon>Actinomycetes</taxon>
        <taxon>Pseudonocardiales</taxon>
        <taxon>Pseudonocardiaceae</taxon>
        <taxon>Prauserella</taxon>
    </lineage>
</organism>
<feature type="domain" description="CBS" evidence="3">
    <location>
        <begin position="1"/>
        <end position="57"/>
    </location>
</feature>
<dbReference type="PANTHER" id="PTHR43080:SF2">
    <property type="entry name" value="CBS DOMAIN-CONTAINING PROTEIN"/>
    <property type="match status" value="1"/>
</dbReference>
<gene>
    <name evidence="4" type="ORF">GCM10009675_43400</name>
</gene>
<accession>A0ABP4G7Q5</accession>
<name>A0ABP4G7Q5_9PSEU</name>
<dbReference type="RefSeq" id="WP_253855637.1">
    <property type="nucleotide sequence ID" value="NZ_BAAALM010000016.1"/>
</dbReference>
<evidence type="ECO:0000259" key="3">
    <source>
        <dbReference type="PROSITE" id="PS51371"/>
    </source>
</evidence>
<evidence type="ECO:0000256" key="2">
    <source>
        <dbReference type="PROSITE-ProRule" id="PRU00703"/>
    </source>
</evidence>
<sequence length="129" mass="13799">MTSPVVAVTTDATPLEVAAVLHRHGFTTVPVIDRNGLLVGLIGEAETARFFVAEARSANTSRAGSAGRLMRTSAEFVRPDTTVADAATTMIDSAERCLPVVSDGRMLGIISWRDVLRNVLAATNHPQRR</sequence>
<comment type="caution">
    <text evidence="4">The sequence shown here is derived from an EMBL/GenBank/DDBJ whole genome shotgun (WGS) entry which is preliminary data.</text>
</comment>
<dbReference type="PANTHER" id="PTHR43080">
    <property type="entry name" value="CBS DOMAIN-CONTAINING PROTEIN CBSX3, MITOCHONDRIAL"/>
    <property type="match status" value="1"/>
</dbReference>
<proteinExistence type="predicted"/>
<reference evidence="5" key="1">
    <citation type="journal article" date="2019" name="Int. J. Syst. Evol. Microbiol.">
        <title>The Global Catalogue of Microorganisms (GCM) 10K type strain sequencing project: providing services to taxonomists for standard genome sequencing and annotation.</title>
        <authorList>
            <consortium name="The Broad Institute Genomics Platform"/>
            <consortium name="The Broad Institute Genome Sequencing Center for Infectious Disease"/>
            <person name="Wu L."/>
            <person name="Ma J."/>
        </authorList>
    </citation>
    <scope>NUCLEOTIDE SEQUENCE [LARGE SCALE GENOMIC DNA]</scope>
    <source>
        <strain evidence="5">JCM 13022</strain>
    </source>
</reference>